<dbReference type="CDD" id="cd06580">
    <property type="entry name" value="TM_PBP1_transp_TpRbsC_like"/>
    <property type="match status" value="1"/>
</dbReference>
<feature type="transmembrane region" description="Helical" evidence="7">
    <location>
        <begin position="173"/>
        <end position="196"/>
    </location>
</feature>
<evidence type="ECO:0000256" key="2">
    <source>
        <dbReference type="ARBA" id="ARBA00022475"/>
    </source>
</evidence>
<feature type="transmembrane region" description="Helical" evidence="7">
    <location>
        <begin position="290"/>
        <end position="307"/>
    </location>
</feature>
<dbReference type="InterPro" id="IPR001851">
    <property type="entry name" value="ABC_transp_permease"/>
</dbReference>
<feature type="transmembrane region" description="Helical" evidence="7">
    <location>
        <begin position="78"/>
        <end position="96"/>
    </location>
</feature>
<evidence type="ECO:0000256" key="1">
    <source>
        <dbReference type="ARBA" id="ARBA00004651"/>
    </source>
</evidence>
<feature type="transmembrane region" description="Helical" evidence="7">
    <location>
        <begin position="105"/>
        <end position="125"/>
    </location>
</feature>
<feature type="transmembrane region" description="Helical" evidence="7">
    <location>
        <begin position="202"/>
        <end position="225"/>
    </location>
</feature>
<dbReference type="Pfam" id="PF02653">
    <property type="entry name" value="BPD_transp_2"/>
    <property type="match status" value="1"/>
</dbReference>
<dbReference type="Proteomes" id="UP000604001">
    <property type="component" value="Unassembled WGS sequence"/>
</dbReference>
<organism evidence="8 9">
    <name type="scientific">Nocardioides deserti</name>
    <dbReference type="NCBI Taxonomy" id="1588644"/>
    <lineage>
        <taxon>Bacteria</taxon>
        <taxon>Bacillati</taxon>
        <taxon>Actinomycetota</taxon>
        <taxon>Actinomycetes</taxon>
        <taxon>Propionibacteriales</taxon>
        <taxon>Nocardioidaceae</taxon>
        <taxon>Nocardioides</taxon>
    </lineage>
</organism>
<dbReference type="PANTHER" id="PTHR43370:SF1">
    <property type="entry name" value="GUANOSINE ABC TRANSPORTER PERMEASE PROTEIN NUPQ"/>
    <property type="match status" value="1"/>
</dbReference>
<evidence type="ECO:0000256" key="5">
    <source>
        <dbReference type="ARBA" id="ARBA00023136"/>
    </source>
</evidence>
<dbReference type="PANTHER" id="PTHR43370">
    <property type="entry name" value="SUGAR ABC TRANSPORTER INTEGRAL MEMBRANE PROTEIN-RELATED"/>
    <property type="match status" value="1"/>
</dbReference>
<evidence type="ECO:0000313" key="8">
    <source>
        <dbReference type="EMBL" id="MBC2961029.1"/>
    </source>
</evidence>
<dbReference type="RefSeq" id="WP_186346278.1">
    <property type="nucleotide sequence ID" value="NZ_BMMR01000004.1"/>
</dbReference>
<feature type="transmembrane region" description="Helical" evidence="7">
    <location>
        <begin position="32"/>
        <end position="52"/>
    </location>
</feature>
<feature type="transmembrane region" description="Helical" evidence="7">
    <location>
        <begin position="368"/>
        <end position="401"/>
    </location>
</feature>
<reference evidence="8 9" key="1">
    <citation type="submission" date="2020-08" db="EMBL/GenBank/DDBJ databases">
        <title>novel species in genus Nocardioides.</title>
        <authorList>
            <person name="Zhang G."/>
        </authorList>
    </citation>
    <scope>NUCLEOTIDE SEQUENCE [LARGE SCALE GENOMIC DNA]</scope>
    <source>
        <strain evidence="8 9">SC8A-24</strain>
    </source>
</reference>
<comment type="subcellular location">
    <subcellularLocation>
        <location evidence="1">Cell membrane</location>
        <topology evidence="1">Multi-pass membrane protein</topology>
    </subcellularLocation>
</comment>
<feature type="transmembrane region" description="Helical" evidence="7">
    <location>
        <begin position="339"/>
        <end position="356"/>
    </location>
</feature>
<dbReference type="EMBL" id="JACMYC010000006">
    <property type="protein sequence ID" value="MBC2961029.1"/>
    <property type="molecule type" value="Genomic_DNA"/>
</dbReference>
<keyword evidence="4 7" id="KW-1133">Transmembrane helix</keyword>
<keyword evidence="3 7" id="KW-0812">Transmembrane</keyword>
<feature type="transmembrane region" description="Helical" evidence="7">
    <location>
        <begin position="232"/>
        <end position="253"/>
    </location>
</feature>
<evidence type="ECO:0000256" key="4">
    <source>
        <dbReference type="ARBA" id="ARBA00022989"/>
    </source>
</evidence>
<comment type="caution">
    <text evidence="8">The sequence shown here is derived from an EMBL/GenBank/DDBJ whole genome shotgun (WGS) entry which is preliminary data.</text>
</comment>
<gene>
    <name evidence="8" type="ORF">H7344_12065</name>
</gene>
<feature type="transmembrane region" description="Helical" evidence="7">
    <location>
        <begin position="145"/>
        <end position="161"/>
    </location>
</feature>
<proteinExistence type="predicted"/>
<evidence type="ECO:0000313" key="9">
    <source>
        <dbReference type="Proteomes" id="UP000604001"/>
    </source>
</evidence>
<evidence type="ECO:0000256" key="3">
    <source>
        <dbReference type="ARBA" id="ARBA00022692"/>
    </source>
</evidence>
<feature type="region of interest" description="Disordered" evidence="6">
    <location>
        <begin position="1"/>
        <end position="24"/>
    </location>
</feature>
<keyword evidence="5 7" id="KW-0472">Membrane</keyword>
<accession>A0ABR6UAN3</accession>
<keyword evidence="2" id="KW-1003">Cell membrane</keyword>
<feature type="transmembrane region" description="Helical" evidence="7">
    <location>
        <begin position="413"/>
        <end position="432"/>
    </location>
</feature>
<protein>
    <submittedName>
        <fullName evidence="8">ABC transporter permease</fullName>
    </submittedName>
</protein>
<keyword evidence="9" id="KW-1185">Reference proteome</keyword>
<sequence length="448" mass="47300">MTTTTTGPAPASPGPGAPEAPVRDRADVRRQVRLVITFGLVLASLVVFALLVDDPAFTYLLGEKRTAEFVPKDGNATYISWGAVVIAAIALVLAALDRFPRGWKGALLGILVGLAFYAGFLMWAYTDQAEGGIQVFIANPIPGTIRIATPLVLGALAGCLCERAGVINIAIEAQFLSGAFFASVFSSIAYSSLVFIPVALCAVFGLLGGVLAGVLIAAMLGWFALRYRVNQVVLGVVLVAFATGLTSFLLGQIPSDHKETLNDPQVLEKIEIPVLADIPVVGDALFNQTLLVYLMYASVALVTFLLFQTRWGLRVRAVGEHPKAADTVGIQVNRVRWQAVLLGGVFAGLGGAYYTVGSTGAFDREVSAGTGFIALAAVIMGRWHPVGATFAAVFFGFMWNLQNQLSFVQPVPGELLGAAPYLATIIAVAGFVGRVRPPAADGEPYVKE</sequence>
<evidence type="ECO:0000256" key="7">
    <source>
        <dbReference type="SAM" id="Phobius"/>
    </source>
</evidence>
<evidence type="ECO:0000256" key="6">
    <source>
        <dbReference type="SAM" id="MobiDB-lite"/>
    </source>
</evidence>
<name>A0ABR6UAN3_9ACTN</name>